<organism evidence="2 3">
    <name type="scientific">Paenibacillus naphthalenovorans</name>
    <dbReference type="NCBI Taxonomy" id="162209"/>
    <lineage>
        <taxon>Bacteria</taxon>
        <taxon>Bacillati</taxon>
        <taxon>Bacillota</taxon>
        <taxon>Bacilli</taxon>
        <taxon>Bacillales</taxon>
        <taxon>Paenibacillaceae</taxon>
        <taxon>Paenibacillus</taxon>
    </lineage>
</organism>
<dbReference type="AlphaFoldDB" id="A0A0U2WCS1"/>
<dbReference type="PANTHER" id="PTHR30576:SF10">
    <property type="entry name" value="SLL5057 PROTEIN"/>
    <property type="match status" value="1"/>
</dbReference>
<evidence type="ECO:0000256" key="1">
    <source>
        <dbReference type="ARBA" id="ARBA00006464"/>
    </source>
</evidence>
<dbReference type="EMBL" id="CP013652">
    <property type="protein sequence ID" value="ALS24158.1"/>
    <property type="molecule type" value="Genomic_DNA"/>
</dbReference>
<evidence type="ECO:0000313" key="2">
    <source>
        <dbReference type="EMBL" id="ALS24158.1"/>
    </source>
</evidence>
<comment type="similarity">
    <text evidence="1">Belongs to the bacterial sugar transferase family.</text>
</comment>
<dbReference type="PANTHER" id="PTHR30576">
    <property type="entry name" value="COLANIC BIOSYNTHESIS UDP-GLUCOSE LIPID CARRIER TRANSFERASE"/>
    <property type="match status" value="1"/>
</dbReference>
<dbReference type="KEGG" id="pnp:IJ22_38270"/>
<protein>
    <submittedName>
        <fullName evidence="2">UDP-phosphate galactose phosphotransferase</fullName>
    </submittedName>
</protein>
<accession>A0A0U2WCS1</accession>
<keyword evidence="3" id="KW-1185">Reference proteome</keyword>
<sequence>MYLAIKRLIDIVLSLLASLIFLPIFIIIAILIKLDSKGPIFFKQKRAGKNGSLFYIYKFRSMKVDTPNLATDKLNNPEEYITNLGKFIRKTSLDELPQLINILKGDMSIVGPRPALYNQYELIEARHQKGINCIRPGLTGYAQIMGRDFISDDQKVEYDKYYLDHMSLLLDLKILFLTFSKVIKAENVRG</sequence>
<dbReference type="InterPro" id="IPR003362">
    <property type="entry name" value="Bact_transf"/>
</dbReference>
<gene>
    <name evidence="2" type="ORF">IJ22_38270</name>
</gene>
<evidence type="ECO:0000313" key="3">
    <source>
        <dbReference type="Proteomes" id="UP000061660"/>
    </source>
</evidence>
<dbReference type="Pfam" id="PF02397">
    <property type="entry name" value="Bac_transf"/>
    <property type="match status" value="1"/>
</dbReference>
<dbReference type="PATRIC" id="fig|162209.4.peg.4073"/>
<dbReference type="STRING" id="162209.IJ22_38270"/>
<dbReference type="Proteomes" id="UP000061660">
    <property type="component" value="Chromosome"/>
</dbReference>
<dbReference type="GO" id="GO:0016780">
    <property type="term" value="F:phosphotransferase activity, for other substituted phosphate groups"/>
    <property type="evidence" value="ECO:0007669"/>
    <property type="project" value="TreeGrafter"/>
</dbReference>
<keyword evidence="2" id="KW-0808">Transferase</keyword>
<name>A0A0U2WCS1_9BACL</name>
<proteinExistence type="inferred from homology"/>
<reference evidence="3" key="1">
    <citation type="submission" date="2015-12" db="EMBL/GenBank/DDBJ databases">
        <title>Complete genome sequences of two moderately thermophilic Paenibacillus species.</title>
        <authorList>
            <person name="Butler R.III."/>
            <person name="Wang J."/>
            <person name="Stark B.C."/>
            <person name="Pombert J.-F."/>
        </authorList>
    </citation>
    <scope>NUCLEOTIDE SEQUENCE [LARGE SCALE GENOMIC DNA]</scope>
    <source>
        <strain evidence="3">32O-Y</strain>
    </source>
</reference>
<reference evidence="2 3" key="2">
    <citation type="journal article" date="2016" name="Genome Announc.">
        <title>Complete Genome Sequences of Two Interactive Moderate Thermophiles, Paenibacillus napthalenovorans 32O-Y and Paenibacillus sp. 32O-W.</title>
        <authorList>
            <person name="Butler R.R.III."/>
            <person name="Wang J."/>
            <person name="Stark B.C."/>
            <person name="Pombert J.F."/>
        </authorList>
    </citation>
    <scope>NUCLEOTIDE SEQUENCE [LARGE SCALE GENOMIC DNA]</scope>
    <source>
        <strain evidence="2 3">32O-Y</strain>
    </source>
</reference>